<evidence type="ECO:0000313" key="2">
    <source>
        <dbReference type="Proteomes" id="UP001497522"/>
    </source>
</evidence>
<gene>
    <name evidence="1" type="ORF">CSSPJE1EN2_LOCUS14920</name>
</gene>
<protein>
    <submittedName>
        <fullName evidence="1">Uncharacterized protein</fullName>
    </submittedName>
</protein>
<accession>A0ABP1BAP1</accession>
<keyword evidence="2" id="KW-1185">Reference proteome</keyword>
<sequence>MLGHWSLSFQYSRWSIGFFHRVFAFVRVAQKLESFISPLYIIKLNILCSHFIRAVPSCFCQAVTISFICVTEDCCFKIWGDTETRTLRVDSVRKRCVVQTFHCTGHHTYLLVPDLQVPGSLVRIEKRKRIERRTVSREELSSTGALLVGPSHSLSSAGTLQKHLQKG</sequence>
<reference evidence="1 2" key="1">
    <citation type="submission" date="2024-03" db="EMBL/GenBank/DDBJ databases">
        <authorList>
            <consortium name="ELIXIR-Norway"/>
            <consortium name="Elixir Norway"/>
        </authorList>
    </citation>
    <scope>NUCLEOTIDE SEQUENCE [LARGE SCALE GENOMIC DNA]</scope>
</reference>
<evidence type="ECO:0000313" key="1">
    <source>
        <dbReference type="EMBL" id="CAK9872323.1"/>
    </source>
</evidence>
<dbReference type="Proteomes" id="UP001497522">
    <property type="component" value="Chromosome 2"/>
</dbReference>
<name>A0ABP1BAP1_9BRYO</name>
<organism evidence="1 2">
    <name type="scientific">Sphagnum jensenii</name>
    <dbReference type="NCBI Taxonomy" id="128206"/>
    <lineage>
        <taxon>Eukaryota</taxon>
        <taxon>Viridiplantae</taxon>
        <taxon>Streptophyta</taxon>
        <taxon>Embryophyta</taxon>
        <taxon>Bryophyta</taxon>
        <taxon>Sphagnophytina</taxon>
        <taxon>Sphagnopsida</taxon>
        <taxon>Sphagnales</taxon>
        <taxon>Sphagnaceae</taxon>
        <taxon>Sphagnum</taxon>
    </lineage>
</organism>
<dbReference type="EMBL" id="OZ023703">
    <property type="protein sequence ID" value="CAK9872323.1"/>
    <property type="molecule type" value="Genomic_DNA"/>
</dbReference>
<proteinExistence type="predicted"/>